<dbReference type="Pfam" id="PF12705">
    <property type="entry name" value="PDDEXK_1"/>
    <property type="match status" value="1"/>
</dbReference>
<evidence type="ECO:0000259" key="1">
    <source>
        <dbReference type="Pfam" id="PF12705"/>
    </source>
</evidence>
<feature type="domain" description="PD-(D/E)XK endonuclease-like" evidence="1">
    <location>
        <begin position="18"/>
        <end position="279"/>
    </location>
</feature>
<comment type="caution">
    <text evidence="2">The sequence shown here is derived from an EMBL/GenBank/DDBJ whole genome shotgun (WGS) entry which is preliminary data.</text>
</comment>
<dbReference type="InterPro" id="IPR011604">
    <property type="entry name" value="PDDEXK-like_dom_sf"/>
</dbReference>
<dbReference type="InterPro" id="IPR038726">
    <property type="entry name" value="PDDEXK_AddAB-type"/>
</dbReference>
<sequence>MTDSSFTPKPEIHYSRIFSASKIKLFDQCQKSFWFNYVDPISSELKKELKKLPENILSFQTLGKAVHGAITLFYHLPPEERKLENLKSKLSLAWQSEAMRFKKPPLGEWGGFSSLEEEREVYSVGLSMLKNFLMMPPLTDDFEFLPTDNLVRSIEDYHRLITPMTEDFDISGKFDLVIRNPEGSLEIVDFKTGKREEIDSFQMFFYKALAEMKFGKPVSQLKLYFLRTGRVIGVPSDDKTTEDIKKEIVEKVEKIRSTKTYNPNPTKLCKFCLFKNQCPEKEKVREAIKEVKGEDLDDDLPF</sequence>
<evidence type="ECO:0000313" key="2">
    <source>
        <dbReference type="EMBL" id="PIU34862.1"/>
    </source>
</evidence>
<gene>
    <name evidence="2" type="ORF">COT03_01800</name>
</gene>
<evidence type="ECO:0000313" key="3">
    <source>
        <dbReference type="Proteomes" id="UP000229502"/>
    </source>
</evidence>
<proteinExistence type="predicted"/>
<reference evidence="3" key="1">
    <citation type="submission" date="2017-09" db="EMBL/GenBank/DDBJ databases">
        <title>Depth-based differentiation of microbial function through sediment-hosted aquifers and enrichment of novel symbionts in the deep terrestrial subsurface.</title>
        <authorList>
            <person name="Probst A.J."/>
            <person name="Ladd B."/>
            <person name="Jarett J.K."/>
            <person name="Geller-Mcgrath D.E."/>
            <person name="Sieber C.M.K."/>
            <person name="Emerson J.B."/>
            <person name="Anantharaman K."/>
            <person name="Thomas B.C."/>
            <person name="Malmstrom R."/>
            <person name="Stieglmeier M."/>
            <person name="Klingl A."/>
            <person name="Woyke T."/>
            <person name="Ryan C.M."/>
            <person name="Banfield J.F."/>
        </authorList>
    </citation>
    <scope>NUCLEOTIDE SEQUENCE [LARGE SCALE GENOMIC DNA]</scope>
</reference>
<dbReference type="EMBL" id="PEWZ01000088">
    <property type="protein sequence ID" value="PIU34862.1"/>
    <property type="molecule type" value="Genomic_DNA"/>
</dbReference>
<dbReference type="AlphaFoldDB" id="A0A2M6YRC1"/>
<protein>
    <recommendedName>
        <fullName evidence="1">PD-(D/E)XK endonuclease-like domain-containing protein</fullName>
    </recommendedName>
</protein>
<organism evidence="2 3">
    <name type="scientific">Candidatus Shapirobacteria bacterium CG07_land_8_20_14_0_80_39_18</name>
    <dbReference type="NCBI Taxonomy" id="1974882"/>
    <lineage>
        <taxon>Bacteria</taxon>
        <taxon>Candidatus Shapironibacteriota</taxon>
    </lineage>
</organism>
<dbReference type="Gene3D" id="3.90.320.10">
    <property type="match status" value="1"/>
</dbReference>
<dbReference type="Proteomes" id="UP000229502">
    <property type="component" value="Unassembled WGS sequence"/>
</dbReference>
<name>A0A2M6YRC1_9BACT</name>
<accession>A0A2M6YRC1</accession>